<name>A0A803VP70_FICAL</name>
<evidence type="ECO:0000313" key="3">
    <source>
        <dbReference type="Proteomes" id="UP000016665"/>
    </source>
</evidence>
<reference evidence="2" key="2">
    <citation type="submission" date="2025-08" db="UniProtKB">
        <authorList>
            <consortium name="Ensembl"/>
        </authorList>
    </citation>
    <scope>IDENTIFICATION</scope>
</reference>
<dbReference type="Proteomes" id="UP000016665">
    <property type="component" value="Chromosome 4"/>
</dbReference>
<gene>
    <name evidence="2" type="primary">LOC101815394</name>
</gene>
<sequence length="395" mass="44012">MSTNQRKRRGEAADSGQAQKRSRLLAPSTGGASEPEPGDFEESGTLSFEFAGEELIVVTADSSDSEDINLTGSDSGSVVQWVQNQQHPLVSRAADNSPLLLASDDDLEPRDSDGYVRDKVYLQSLISDISAWSSDTLSSPNWMDEYSEWEQDQEYPLLSTPVDDSVVLLASDDDEELRDSDGLFGPLTSVLYNDCFLWQLEQNQQYLLVSRAADNSSLLLASDEEEGRNNNSAWSSDTLSSPNWMDEYSEWEQDQEYPLLSTPVDDSVVLLASDDDEELRDSDGLFGPLTSVLYNDCFLWQLEQNQQYLLVSRAADNSSLLLASDEEEGRNNNSAWSSDTLSSPNWMDEYSEVRIHVLSSFLFCGREILGREGSAQLSWPVWDAVGSWPEAEPLL</sequence>
<reference evidence="2" key="3">
    <citation type="submission" date="2025-09" db="UniProtKB">
        <authorList>
            <consortium name="Ensembl"/>
        </authorList>
    </citation>
    <scope>IDENTIFICATION</scope>
</reference>
<proteinExistence type="predicted"/>
<keyword evidence="3" id="KW-1185">Reference proteome</keyword>
<organism evidence="2 3">
    <name type="scientific">Ficedula albicollis</name>
    <name type="common">Collared flycatcher</name>
    <name type="synonym">Muscicapa albicollis</name>
    <dbReference type="NCBI Taxonomy" id="59894"/>
    <lineage>
        <taxon>Eukaryota</taxon>
        <taxon>Metazoa</taxon>
        <taxon>Chordata</taxon>
        <taxon>Craniata</taxon>
        <taxon>Vertebrata</taxon>
        <taxon>Euteleostomi</taxon>
        <taxon>Archelosauria</taxon>
        <taxon>Archosauria</taxon>
        <taxon>Dinosauria</taxon>
        <taxon>Saurischia</taxon>
        <taxon>Theropoda</taxon>
        <taxon>Coelurosauria</taxon>
        <taxon>Aves</taxon>
        <taxon>Neognathae</taxon>
        <taxon>Neoaves</taxon>
        <taxon>Telluraves</taxon>
        <taxon>Australaves</taxon>
        <taxon>Passeriformes</taxon>
        <taxon>Muscicapidae</taxon>
        <taxon>Ficedula</taxon>
    </lineage>
</organism>
<accession>A0A803VP70</accession>
<dbReference type="Ensembl" id="ENSFALT00000026307.1">
    <property type="protein sequence ID" value="ENSFALP00000024526.1"/>
    <property type="gene ID" value="ENSFALG00000027951.1"/>
</dbReference>
<dbReference type="AlphaFoldDB" id="A0A803VP70"/>
<protein>
    <submittedName>
        <fullName evidence="2">Uncharacterized protein</fullName>
    </submittedName>
</protein>
<reference evidence="2 3" key="1">
    <citation type="journal article" date="2012" name="Nature">
        <title>The genomic landscape of species divergence in Ficedula flycatchers.</title>
        <authorList>
            <person name="Ellegren H."/>
            <person name="Smeds L."/>
            <person name="Burri R."/>
            <person name="Olason P.I."/>
            <person name="Backstrom N."/>
            <person name="Kawakami T."/>
            <person name="Kunstner A."/>
            <person name="Makinen H."/>
            <person name="Nadachowska-Brzyska K."/>
            <person name="Qvarnstrom A."/>
            <person name="Uebbing S."/>
            <person name="Wolf J.B."/>
        </authorList>
    </citation>
    <scope>NUCLEOTIDE SEQUENCE [LARGE SCALE GENOMIC DNA]</scope>
</reference>
<evidence type="ECO:0000256" key="1">
    <source>
        <dbReference type="SAM" id="MobiDB-lite"/>
    </source>
</evidence>
<evidence type="ECO:0000313" key="2">
    <source>
        <dbReference type="Ensembl" id="ENSFALP00000024526.1"/>
    </source>
</evidence>
<feature type="region of interest" description="Disordered" evidence="1">
    <location>
        <begin position="1"/>
        <end position="44"/>
    </location>
</feature>